<keyword evidence="2" id="KW-1185">Reference proteome</keyword>
<reference evidence="1 2" key="1">
    <citation type="submission" date="2023-02" db="EMBL/GenBank/DDBJ databases">
        <title>LHISI_Scaffold_Assembly.</title>
        <authorList>
            <person name="Stuart O.P."/>
            <person name="Cleave R."/>
            <person name="Magrath M.J.L."/>
            <person name="Mikheyev A.S."/>
        </authorList>
    </citation>
    <scope>NUCLEOTIDE SEQUENCE [LARGE SCALE GENOMIC DNA]</scope>
    <source>
        <strain evidence="1">Daus_M_001</strain>
        <tissue evidence="1">Leg muscle</tissue>
    </source>
</reference>
<accession>A0ABQ9IDI9</accession>
<sequence length="518" mass="58248">MATRIQRILALSSKERLAEIDKRTENEMAPISRSRECVPFSIYNTSFNAPFPNSGVGSVEIFNDHVEIHPATSETIFVTVPLMETVGSLNSVADINISASGIPKIALSSTNSANMTASQNVLPREVVQLSRPKKDEKGKYLTKIDISDTYDASLTNQIRTCTRRYTVAGVQVCKKNFTPTLKISRGRINGYLKKTQKCQIIDNKGKASVVKRLIISHIKRFPRYKSHCCRAQTSNDFLLHHKNEYSEPVSLSSYKKIFYSKFNLLCKPLKDACNVCDALNTQLKDHDVPGLRQKLEVHQEAAEMARTEMKNDMKCATKSTVLALYNYGIHDGSSEKGYCYIWVEGQAGRGAQEVFSCLQKHLMERLPEGKKHVILWSVSNGGQNRNIKLVLMLKAVLASHPTLETVAMKFLIPGHSFLPNIMRFCCNKNKLTVTEMRNGDFVGSACLEKKITNRKKDIEGKGVNWLKTINIEFDKRKTYSLVLKISFNSVGQEICLKRRNLSRVGSQDDVSGDNLQPL</sequence>
<dbReference type="Proteomes" id="UP001159363">
    <property type="component" value="Chromosome 2"/>
</dbReference>
<gene>
    <name evidence="1" type="ORF">PR048_006928</name>
</gene>
<evidence type="ECO:0000313" key="2">
    <source>
        <dbReference type="Proteomes" id="UP001159363"/>
    </source>
</evidence>
<organism evidence="1 2">
    <name type="scientific">Dryococelus australis</name>
    <dbReference type="NCBI Taxonomy" id="614101"/>
    <lineage>
        <taxon>Eukaryota</taxon>
        <taxon>Metazoa</taxon>
        <taxon>Ecdysozoa</taxon>
        <taxon>Arthropoda</taxon>
        <taxon>Hexapoda</taxon>
        <taxon>Insecta</taxon>
        <taxon>Pterygota</taxon>
        <taxon>Neoptera</taxon>
        <taxon>Polyneoptera</taxon>
        <taxon>Phasmatodea</taxon>
        <taxon>Verophasmatodea</taxon>
        <taxon>Anareolatae</taxon>
        <taxon>Phasmatidae</taxon>
        <taxon>Eurycanthinae</taxon>
        <taxon>Dryococelus</taxon>
    </lineage>
</organism>
<proteinExistence type="predicted"/>
<protein>
    <submittedName>
        <fullName evidence="1">Uncharacterized protein</fullName>
    </submittedName>
</protein>
<name>A0ABQ9IDI9_9NEOP</name>
<dbReference type="PANTHER" id="PTHR10773:SF19">
    <property type="match status" value="1"/>
</dbReference>
<comment type="caution">
    <text evidence="1">The sequence shown here is derived from an EMBL/GenBank/DDBJ whole genome shotgun (WGS) entry which is preliminary data.</text>
</comment>
<evidence type="ECO:0000313" key="1">
    <source>
        <dbReference type="EMBL" id="KAJ8894309.1"/>
    </source>
</evidence>
<dbReference type="EMBL" id="JARBHB010000002">
    <property type="protein sequence ID" value="KAJ8894309.1"/>
    <property type="molecule type" value="Genomic_DNA"/>
</dbReference>
<dbReference type="PANTHER" id="PTHR10773">
    <property type="entry name" value="DNA-DIRECTED RNA POLYMERASES I, II, AND III SUBUNIT RPABC2"/>
    <property type="match status" value="1"/>
</dbReference>